<keyword evidence="1" id="KW-0812">Transmembrane</keyword>
<evidence type="ECO:0000313" key="2">
    <source>
        <dbReference type="EMBL" id="RIW15861.1"/>
    </source>
</evidence>
<keyword evidence="1" id="KW-1133">Transmembrane helix</keyword>
<dbReference type="OrthoDB" id="894278at2"/>
<dbReference type="AlphaFoldDB" id="A0A418PSK1"/>
<feature type="transmembrane region" description="Helical" evidence="1">
    <location>
        <begin position="56"/>
        <end position="74"/>
    </location>
</feature>
<evidence type="ECO:0000313" key="3">
    <source>
        <dbReference type="Proteomes" id="UP000283522"/>
    </source>
</evidence>
<sequence length="148" mass="17609">MLTKILLPHRYQKIGWILFLPFAGLLFANNYFDFNFGFLELEVRDGQLFEDSKENFTNEVALIGVFISLFFLTFSREKEEDEYIQKLRLDSLLVAFYANTFILIIGTMLFYGFGYLEFMGYNMFTIQLIFIGRFRWVLHKQKQAMLAI</sequence>
<feature type="transmembrane region" description="Helical" evidence="1">
    <location>
        <begin position="94"/>
        <end position="113"/>
    </location>
</feature>
<name>A0A418PSK1_9BACT</name>
<organism evidence="2 3">
    <name type="scientific">Algoriphagus lacus</name>
    <dbReference type="NCBI Taxonomy" id="2056311"/>
    <lineage>
        <taxon>Bacteria</taxon>
        <taxon>Pseudomonadati</taxon>
        <taxon>Bacteroidota</taxon>
        <taxon>Cytophagia</taxon>
        <taxon>Cytophagales</taxon>
        <taxon>Cyclobacteriaceae</taxon>
        <taxon>Algoriphagus</taxon>
    </lineage>
</organism>
<protein>
    <submittedName>
        <fullName evidence="2">Uncharacterized protein</fullName>
    </submittedName>
</protein>
<dbReference type="Proteomes" id="UP000283522">
    <property type="component" value="Unassembled WGS sequence"/>
</dbReference>
<comment type="caution">
    <text evidence="2">The sequence shown here is derived from an EMBL/GenBank/DDBJ whole genome shotgun (WGS) entry which is preliminary data.</text>
</comment>
<accession>A0A418PSK1</accession>
<reference evidence="2 3" key="1">
    <citation type="submission" date="2018-09" db="EMBL/GenBank/DDBJ databases">
        <authorList>
            <person name="Wang X."/>
            <person name="Du Z."/>
        </authorList>
    </citation>
    <scope>NUCLEOTIDE SEQUENCE [LARGE SCALE GENOMIC DNA]</scope>
    <source>
        <strain evidence="2 3">N3</strain>
    </source>
</reference>
<dbReference type="RefSeq" id="WP_119477797.1">
    <property type="nucleotide sequence ID" value="NZ_QXML01000004.1"/>
</dbReference>
<keyword evidence="1" id="KW-0472">Membrane</keyword>
<dbReference type="EMBL" id="QXML01000004">
    <property type="protein sequence ID" value="RIW15861.1"/>
    <property type="molecule type" value="Genomic_DNA"/>
</dbReference>
<gene>
    <name evidence="2" type="ORF">D0X99_10595</name>
</gene>
<proteinExistence type="predicted"/>
<feature type="transmembrane region" description="Helical" evidence="1">
    <location>
        <begin position="14"/>
        <end position="32"/>
    </location>
</feature>
<keyword evidence="3" id="KW-1185">Reference proteome</keyword>
<evidence type="ECO:0000256" key="1">
    <source>
        <dbReference type="SAM" id="Phobius"/>
    </source>
</evidence>
<feature type="transmembrane region" description="Helical" evidence="1">
    <location>
        <begin position="119"/>
        <end position="138"/>
    </location>
</feature>